<reference evidence="2 3" key="1">
    <citation type="submission" date="2018-11" db="EMBL/GenBank/DDBJ databases">
        <authorList>
            <person name="Li F."/>
        </authorList>
    </citation>
    <scope>NUCLEOTIDE SEQUENCE [LARGE SCALE GENOMIC DNA]</scope>
    <source>
        <strain evidence="2 3">YS17T</strain>
    </source>
</reference>
<dbReference type="RefSeq" id="WP_124237848.1">
    <property type="nucleotide sequence ID" value="NZ_JBHUFI010000015.1"/>
</dbReference>
<keyword evidence="2" id="KW-0378">Hydrolase</keyword>
<dbReference type="Proteomes" id="UP000275225">
    <property type="component" value="Unassembled WGS sequence"/>
</dbReference>
<name>A0A3N6WLD8_9ACTN</name>
<dbReference type="InterPro" id="IPR006357">
    <property type="entry name" value="HAD-SF_hydro_IIA"/>
</dbReference>
<dbReference type="InterPro" id="IPR036412">
    <property type="entry name" value="HAD-like_sf"/>
</dbReference>
<dbReference type="Pfam" id="PF13344">
    <property type="entry name" value="Hydrolase_6"/>
    <property type="match status" value="1"/>
</dbReference>
<dbReference type="GO" id="GO:0016791">
    <property type="term" value="F:phosphatase activity"/>
    <property type="evidence" value="ECO:0007669"/>
    <property type="project" value="TreeGrafter"/>
</dbReference>
<dbReference type="Pfam" id="PF13242">
    <property type="entry name" value="Hydrolase_like"/>
    <property type="match status" value="1"/>
</dbReference>
<feature type="domain" description="STAS" evidence="1">
    <location>
        <begin position="1"/>
        <end position="93"/>
    </location>
</feature>
<evidence type="ECO:0000313" key="2">
    <source>
        <dbReference type="EMBL" id="RQN02133.1"/>
    </source>
</evidence>
<gene>
    <name evidence="2" type="ORF">EHW97_14290</name>
</gene>
<dbReference type="InterPro" id="IPR023214">
    <property type="entry name" value="HAD_sf"/>
</dbReference>
<evidence type="ECO:0000313" key="3">
    <source>
        <dbReference type="Proteomes" id="UP000275225"/>
    </source>
</evidence>
<dbReference type="GO" id="GO:0005737">
    <property type="term" value="C:cytoplasm"/>
    <property type="evidence" value="ECO:0007669"/>
    <property type="project" value="TreeGrafter"/>
</dbReference>
<comment type="caution">
    <text evidence="2">The sequence shown here is derived from an EMBL/GenBank/DDBJ whole genome shotgun (WGS) entry which is preliminary data.</text>
</comment>
<keyword evidence="3" id="KW-1185">Reference proteome</keyword>
<organism evidence="2 3">
    <name type="scientific">Aeromicrobium camelliae</name>
    <dbReference type="NCBI Taxonomy" id="1538144"/>
    <lineage>
        <taxon>Bacteria</taxon>
        <taxon>Bacillati</taxon>
        <taxon>Actinomycetota</taxon>
        <taxon>Actinomycetes</taxon>
        <taxon>Propionibacteriales</taxon>
        <taxon>Nocardioidaceae</taxon>
        <taxon>Aeromicrobium</taxon>
    </lineage>
</organism>
<dbReference type="PROSITE" id="PS50801">
    <property type="entry name" value="STAS"/>
    <property type="match status" value="1"/>
</dbReference>
<dbReference type="OrthoDB" id="9810449at2"/>
<proteinExistence type="predicted"/>
<dbReference type="NCBIfam" id="TIGR01460">
    <property type="entry name" value="HAD-SF-IIA"/>
    <property type="match status" value="1"/>
</dbReference>
<dbReference type="PANTHER" id="PTHR19288">
    <property type="entry name" value="4-NITROPHENYLPHOSPHATASE-RELATED"/>
    <property type="match status" value="1"/>
</dbReference>
<sequence length="334" mass="34660">MSLSSCERPLVDAYDAVVLDLDGVVYVSSRAVPEAVPVLNRVAEAGTPLAYVTNNAARTPQSVAEQLRALGLKADDADVVTSAQAIARVMAAELPAGARVLVAGGEGLRVAVQEQGLTPVSDAEAEPVAVVQGYFPRIDWQQLAEVAYAVQAALPWYVSNTDLTIPTSRGIAPGNGSLVQAVQNATRVPPTAIAGKPHRPLFDVTLERLDASTALMVGDRLDTDISGARAAGLGSLAVLTGVSTLADIAAAVPEERPDFVAPDLRGLLVAHPPVVVTGDTAECGDAVARRSGDELALERRSPTAVENARALVGLAWSIRDTSGICPRLDGTLEL</sequence>
<protein>
    <submittedName>
        <fullName evidence="2">HAD-IIA family hydrolase</fullName>
    </submittedName>
</protein>
<dbReference type="SUPFAM" id="SSF56784">
    <property type="entry name" value="HAD-like"/>
    <property type="match status" value="1"/>
</dbReference>
<dbReference type="InterPro" id="IPR002645">
    <property type="entry name" value="STAS_dom"/>
</dbReference>
<evidence type="ECO:0000259" key="1">
    <source>
        <dbReference type="PROSITE" id="PS50801"/>
    </source>
</evidence>
<dbReference type="PANTHER" id="PTHR19288:SF95">
    <property type="entry name" value="D-GLYCEROL 3-PHOSPHATE PHOSPHATASE"/>
    <property type="match status" value="1"/>
</dbReference>
<accession>A0A3N6WLD8</accession>
<dbReference type="AlphaFoldDB" id="A0A3N6WLD8"/>
<dbReference type="Gene3D" id="3.40.50.1000">
    <property type="entry name" value="HAD superfamily/HAD-like"/>
    <property type="match status" value="2"/>
</dbReference>
<dbReference type="EMBL" id="RQJX01000025">
    <property type="protein sequence ID" value="RQN02133.1"/>
    <property type="molecule type" value="Genomic_DNA"/>
</dbReference>